<dbReference type="EMBL" id="NHTK01004913">
    <property type="protein sequence ID" value="PPQ84254.1"/>
    <property type="molecule type" value="Genomic_DNA"/>
</dbReference>
<evidence type="ECO:0000259" key="6">
    <source>
        <dbReference type="PROSITE" id="PS50850"/>
    </source>
</evidence>
<keyword evidence="4 5" id="KW-0472">Membrane</keyword>
<sequence length="150" mass="15873">MTSLPIRTVLRRVYGAEALAAHNYGTTLSSLGFAGTVAGMLSFGYLSDKMGRKFGMMTANAIVVLFSGLTAASSGTSVAGLLRMLAAMRFLQGIGIGAEYPCGAVAAAEQSEEAHINKKSQNRWFALATNNMIDWGFVVASLVPLILFLM</sequence>
<name>A0A409X0F8_9AGAR</name>
<protein>
    <recommendedName>
        <fullName evidence="6">Major facilitator superfamily (MFS) profile domain-containing protein</fullName>
    </recommendedName>
</protein>
<organism evidence="7 8">
    <name type="scientific">Panaeolus cyanescens</name>
    <dbReference type="NCBI Taxonomy" id="181874"/>
    <lineage>
        <taxon>Eukaryota</taxon>
        <taxon>Fungi</taxon>
        <taxon>Dikarya</taxon>
        <taxon>Basidiomycota</taxon>
        <taxon>Agaricomycotina</taxon>
        <taxon>Agaricomycetes</taxon>
        <taxon>Agaricomycetidae</taxon>
        <taxon>Agaricales</taxon>
        <taxon>Agaricineae</taxon>
        <taxon>Galeropsidaceae</taxon>
        <taxon>Panaeolus</taxon>
    </lineage>
</organism>
<reference evidence="7 8" key="1">
    <citation type="journal article" date="2018" name="Evol. Lett.">
        <title>Horizontal gene cluster transfer increased hallucinogenic mushroom diversity.</title>
        <authorList>
            <person name="Reynolds H.T."/>
            <person name="Vijayakumar V."/>
            <person name="Gluck-Thaler E."/>
            <person name="Korotkin H.B."/>
            <person name="Matheny P.B."/>
            <person name="Slot J.C."/>
        </authorList>
    </citation>
    <scope>NUCLEOTIDE SEQUENCE [LARGE SCALE GENOMIC DNA]</scope>
    <source>
        <strain evidence="7 8">2629</strain>
    </source>
</reference>
<dbReference type="PANTHER" id="PTHR23508">
    <property type="entry name" value="CARBOXYLIC ACID TRANSPORTER PROTEIN HOMOLOG"/>
    <property type="match status" value="1"/>
</dbReference>
<dbReference type="GO" id="GO:0005886">
    <property type="term" value="C:plasma membrane"/>
    <property type="evidence" value="ECO:0007669"/>
    <property type="project" value="TreeGrafter"/>
</dbReference>
<dbReference type="InParanoid" id="A0A409X0F8"/>
<dbReference type="PROSITE" id="PS50850">
    <property type="entry name" value="MFS"/>
    <property type="match status" value="1"/>
</dbReference>
<comment type="subcellular location">
    <subcellularLocation>
        <location evidence="1">Membrane</location>
        <topology evidence="1">Multi-pass membrane protein</topology>
    </subcellularLocation>
</comment>
<keyword evidence="2 5" id="KW-0812">Transmembrane</keyword>
<evidence type="ECO:0000256" key="5">
    <source>
        <dbReference type="SAM" id="Phobius"/>
    </source>
</evidence>
<evidence type="ECO:0000256" key="3">
    <source>
        <dbReference type="ARBA" id="ARBA00022989"/>
    </source>
</evidence>
<evidence type="ECO:0000313" key="8">
    <source>
        <dbReference type="Proteomes" id="UP000284842"/>
    </source>
</evidence>
<dbReference type="GO" id="GO:0046943">
    <property type="term" value="F:carboxylic acid transmembrane transporter activity"/>
    <property type="evidence" value="ECO:0007669"/>
    <property type="project" value="TreeGrafter"/>
</dbReference>
<feature type="domain" description="Major facilitator superfamily (MFS) profile" evidence="6">
    <location>
        <begin position="1"/>
        <end position="150"/>
    </location>
</feature>
<evidence type="ECO:0000313" key="7">
    <source>
        <dbReference type="EMBL" id="PPQ84254.1"/>
    </source>
</evidence>
<comment type="caution">
    <text evidence="7">The sequence shown here is derived from an EMBL/GenBank/DDBJ whole genome shotgun (WGS) entry which is preliminary data.</text>
</comment>
<dbReference type="InterPro" id="IPR005828">
    <property type="entry name" value="MFS_sugar_transport-like"/>
</dbReference>
<dbReference type="InterPro" id="IPR036259">
    <property type="entry name" value="MFS_trans_sf"/>
</dbReference>
<dbReference type="Pfam" id="PF00083">
    <property type="entry name" value="Sugar_tr"/>
    <property type="match status" value="1"/>
</dbReference>
<dbReference type="PANTHER" id="PTHR23508:SF10">
    <property type="entry name" value="CARBOXYLIC ACID TRANSPORTER PROTEIN HOMOLOG"/>
    <property type="match status" value="1"/>
</dbReference>
<gene>
    <name evidence="7" type="ORF">CVT24_012957</name>
</gene>
<feature type="transmembrane region" description="Helical" evidence="5">
    <location>
        <begin position="132"/>
        <end position="149"/>
    </location>
</feature>
<dbReference type="SUPFAM" id="SSF103473">
    <property type="entry name" value="MFS general substrate transporter"/>
    <property type="match status" value="1"/>
</dbReference>
<dbReference type="Gene3D" id="1.20.1250.20">
    <property type="entry name" value="MFS general substrate transporter like domains"/>
    <property type="match status" value="1"/>
</dbReference>
<dbReference type="InterPro" id="IPR020846">
    <property type="entry name" value="MFS_dom"/>
</dbReference>
<keyword evidence="3 5" id="KW-1133">Transmembrane helix</keyword>
<keyword evidence="8" id="KW-1185">Reference proteome</keyword>
<dbReference type="OrthoDB" id="2261376at2759"/>
<evidence type="ECO:0000256" key="2">
    <source>
        <dbReference type="ARBA" id="ARBA00022692"/>
    </source>
</evidence>
<dbReference type="Proteomes" id="UP000284842">
    <property type="component" value="Unassembled WGS sequence"/>
</dbReference>
<proteinExistence type="predicted"/>
<evidence type="ECO:0000256" key="1">
    <source>
        <dbReference type="ARBA" id="ARBA00004141"/>
    </source>
</evidence>
<accession>A0A409X0F8</accession>
<dbReference type="AlphaFoldDB" id="A0A409X0F8"/>
<evidence type="ECO:0000256" key="4">
    <source>
        <dbReference type="ARBA" id="ARBA00023136"/>
    </source>
</evidence>
<feature type="transmembrane region" description="Helical" evidence="5">
    <location>
        <begin position="28"/>
        <end position="46"/>
    </location>
</feature>
<dbReference type="STRING" id="181874.A0A409X0F8"/>
<feature type="transmembrane region" description="Helical" evidence="5">
    <location>
        <begin position="58"/>
        <end position="82"/>
    </location>
</feature>